<dbReference type="SUPFAM" id="SSF48208">
    <property type="entry name" value="Six-hairpin glycosidases"/>
    <property type="match status" value="1"/>
</dbReference>
<dbReference type="GO" id="GO:0016798">
    <property type="term" value="F:hydrolase activity, acting on glycosyl bonds"/>
    <property type="evidence" value="ECO:0007669"/>
    <property type="project" value="UniProtKB-KW"/>
</dbReference>
<proteinExistence type="predicted"/>
<dbReference type="PROSITE" id="PS00928">
    <property type="entry name" value="TREHALASE_2"/>
    <property type="match status" value="1"/>
</dbReference>
<dbReference type="PANTHER" id="PTHR23403:SF1">
    <property type="entry name" value="TREHALASE"/>
    <property type="match status" value="1"/>
</dbReference>
<evidence type="ECO:0000256" key="2">
    <source>
        <dbReference type="ARBA" id="ARBA00023295"/>
    </source>
</evidence>
<dbReference type="Proteomes" id="UP001243717">
    <property type="component" value="Unassembled WGS sequence"/>
</dbReference>
<evidence type="ECO:0000256" key="1">
    <source>
        <dbReference type="ARBA" id="ARBA00022801"/>
    </source>
</evidence>
<keyword evidence="2 3" id="KW-0326">Glycosidase</keyword>
<name>A0ABU1AG41_9BACT</name>
<dbReference type="EMBL" id="JARXIC010000005">
    <property type="protein sequence ID" value="MDQ8193694.1"/>
    <property type="molecule type" value="Genomic_DNA"/>
</dbReference>
<sequence>MNESSIQQRVKDYISANWDATVVEKSELLGAIPLPEKYTVPTMGPTFRAFFYWDTYFTCEGLILEGRLDLALSNANNFIHLCNTLGYIPNFNIEGHLNRSQLPVAAMLYEAVYKQTGDKAWLAEAFEALQIEYSYWMGMRIGPDGLNRHYTHASPVEIDQFYDVVKDRLNDIPEDRSERRRYLAAAIAEAENWDFTPRYDRRCPDFYAVDLNALVLSMEEIAGDFASELGEDAEVWRARAAQRRMLCDEFLWNESQGLYFDYDWARREQGSVVTASNYYALACGLPSADQAAAIFEAADGVLELACGVSTGADQGLCPEQIYQWDYPNAWPPIQFLAMKGALRYGRPDIAEGIARKYTDTIELNFERSGQLWEKYNAVTGGIDVSDEYPMPPMMGWTSGVYLYACSILDASS</sequence>
<dbReference type="PANTHER" id="PTHR23403">
    <property type="entry name" value="TREHALASE"/>
    <property type="match status" value="1"/>
</dbReference>
<keyword evidence="1" id="KW-0378">Hydrolase</keyword>
<dbReference type="InterPro" id="IPR008928">
    <property type="entry name" value="6-hairpin_glycosidase_sf"/>
</dbReference>
<dbReference type="InterPro" id="IPR001661">
    <property type="entry name" value="Glyco_hydro_37"/>
</dbReference>
<keyword evidence="4" id="KW-1185">Reference proteome</keyword>
<dbReference type="Pfam" id="PF01204">
    <property type="entry name" value="Trehalase"/>
    <property type="match status" value="1"/>
</dbReference>
<evidence type="ECO:0000313" key="4">
    <source>
        <dbReference type="Proteomes" id="UP001243717"/>
    </source>
</evidence>
<gene>
    <name evidence="3" type="ORF">QEH59_04625</name>
</gene>
<dbReference type="InterPro" id="IPR018232">
    <property type="entry name" value="Glyco_hydro_37_CS"/>
</dbReference>
<organism evidence="3 4">
    <name type="scientific">Thalassobacterium sedimentorum</name>
    <dbReference type="NCBI Taxonomy" id="3041258"/>
    <lineage>
        <taxon>Bacteria</taxon>
        <taxon>Pseudomonadati</taxon>
        <taxon>Verrucomicrobiota</taxon>
        <taxon>Opitutia</taxon>
        <taxon>Puniceicoccales</taxon>
        <taxon>Coraliomargaritaceae</taxon>
        <taxon>Thalassobacterium</taxon>
    </lineage>
</organism>
<dbReference type="Gene3D" id="1.50.10.10">
    <property type="match status" value="1"/>
</dbReference>
<dbReference type="RefSeq" id="WP_308984177.1">
    <property type="nucleotide sequence ID" value="NZ_JARXIC010000005.1"/>
</dbReference>
<protein>
    <submittedName>
        <fullName evidence="3">Trehalase family glycosidase</fullName>
    </submittedName>
</protein>
<evidence type="ECO:0000313" key="3">
    <source>
        <dbReference type="EMBL" id="MDQ8193694.1"/>
    </source>
</evidence>
<dbReference type="InterPro" id="IPR012341">
    <property type="entry name" value="6hp_glycosidase-like_sf"/>
</dbReference>
<comment type="caution">
    <text evidence="3">The sequence shown here is derived from an EMBL/GenBank/DDBJ whole genome shotgun (WGS) entry which is preliminary data.</text>
</comment>
<accession>A0ABU1AG41</accession>
<reference evidence="3 4" key="1">
    <citation type="submission" date="2023-04" db="EMBL/GenBank/DDBJ databases">
        <title>A novel bacteria isolated from coastal sediment.</title>
        <authorList>
            <person name="Liu X.-J."/>
            <person name="Du Z.-J."/>
        </authorList>
    </citation>
    <scope>NUCLEOTIDE SEQUENCE [LARGE SCALE GENOMIC DNA]</scope>
    <source>
        <strain evidence="3 4">SDUM461004</strain>
    </source>
</reference>
<dbReference type="PRINTS" id="PR00744">
    <property type="entry name" value="GLHYDRLASE37"/>
</dbReference>